<evidence type="ECO:0000313" key="3">
    <source>
        <dbReference type="Proteomes" id="UP000095751"/>
    </source>
</evidence>
<evidence type="ECO:0000256" key="1">
    <source>
        <dbReference type="SAM" id="MobiDB-lite"/>
    </source>
</evidence>
<reference evidence="2 3" key="1">
    <citation type="submission" date="2016-09" db="EMBL/GenBank/DDBJ databases">
        <title>Extensive genetic diversity and differential bi-allelic expression allows diatom success in the polar Southern Ocean.</title>
        <authorList>
            <consortium name="DOE Joint Genome Institute"/>
            <person name="Mock T."/>
            <person name="Otillar R.P."/>
            <person name="Strauss J."/>
            <person name="Dupont C."/>
            <person name="Frickenhaus S."/>
            <person name="Maumus F."/>
            <person name="Mcmullan M."/>
            <person name="Sanges R."/>
            <person name="Schmutz J."/>
            <person name="Toseland A."/>
            <person name="Valas R."/>
            <person name="Veluchamy A."/>
            <person name="Ward B.J."/>
            <person name="Allen A."/>
            <person name="Barry K."/>
            <person name="Falciatore A."/>
            <person name="Ferrante M."/>
            <person name="Fortunato A.E."/>
            <person name="Gloeckner G."/>
            <person name="Gruber A."/>
            <person name="Hipkin R."/>
            <person name="Janech M."/>
            <person name="Kroth P."/>
            <person name="Leese F."/>
            <person name="Lindquist E."/>
            <person name="Lyon B.R."/>
            <person name="Martin J."/>
            <person name="Mayer C."/>
            <person name="Parker M."/>
            <person name="Quesneville H."/>
            <person name="Raymond J."/>
            <person name="Uhlig C."/>
            <person name="Valentin K.U."/>
            <person name="Worden A.Z."/>
            <person name="Armbrust E.V."/>
            <person name="Bowler C."/>
            <person name="Green B."/>
            <person name="Moulton V."/>
            <person name="Van Oosterhout C."/>
            <person name="Grigoriev I."/>
        </authorList>
    </citation>
    <scope>NUCLEOTIDE SEQUENCE [LARGE SCALE GENOMIC DNA]</scope>
    <source>
        <strain evidence="2 3">CCMP1102</strain>
    </source>
</reference>
<feature type="compositionally biased region" description="Pro residues" evidence="1">
    <location>
        <begin position="475"/>
        <end position="484"/>
    </location>
</feature>
<organism evidence="2 3">
    <name type="scientific">Fragilariopsis cylindrus CCMP1102</name>
    <dbReference type="NCBI Taxonomy" id="635003"/>
    <lineage>
        <taxon>Eukaryota</taxon>
        <taxon>Sar</taxon>
        <taxon>Stramenopiles</taxon>
        <taxon>Ochrophyta</taxon>
        <taxon>Bacillariophyta</taxon>
        <taxon>Bacillariophyceae</taxon>
        <taxon>Bacillariophycidae</taxon>
        <taxon>Bacillariales</taxon>
        <taxon>Bacillariaceae</taxon>
        <taxon>Fragilariopsis</taxon>
    </lineage>
</organism>
<evidence type="ECO:0000313" key="2">
    <source>
        <dbReference type="EMBL" id="OEU09253.1"/>
    </source>
</evidence>
<proteinExistence type="predicted"/>
<feature type="region of interest" description="Disordered" evidence="1">
    <location>
        <begin position="417"/>
        <end position="437"/>
    </location>
</feature>
<keyword evidence="3" id="KW-1185">Reference proteome</keyword>
<name>A0A1E7EUP5_9STRA</name>
<protein>
    <submittedName>
        <fullName evidence="2">Uncharacterized protein</fullName>
    </submittedName>
</protein>
<feature type="compositionally biased region" description="Basic and acidic residues" evidence="1">
    <location>
        <begin position="223"/>
        <end position="235"/>
    </location>
</feature>
<dbReference type="InParanoid" id="A0A1E7EUP5"/>
<feature type="compositionally biased region" description="Low complexity" evidence="1">
    <location>
        <begin position="428"/>
        <end position="437"/>
    </location>
</feature>
<accession>A0A1E7EUP5</accession>
<dbReference type="Proteomes" id="UP000095751">
    <property type="component" value="Unassembled WGS sequence"/>
</dbReference>
<feature type="region of interest" description="Disordered" evidence="1">
    <location>
        <begin position="1"/>
        <end position="39"/>
    </location>
</feature>
<dbReference type="AlphaFoldDB" id="A0A1E7EUP5"/>
<feature type="compositionally biased region" description="Polar residues" evidence="1">
    <location>
        <begin position="1"/>
        <end position="15"/>
    </location>
</feature>
<gene>
    <name evidence="2" type="ORF">FRACYDRAFT_248588</name>
</gene>
<sequence length="484" mass="53424">MGTTSRNSSPPTKVQSSSSSATLDNNMSNNNKLNNSGSTITTAKSSIYTASNETTIDLNDLRLSDHTQHTDSFGNSSLSSFLSVLLEDEESSEFLIVQDNPKVPASEQKSIRNIRVAFSSNATELNDDSNHKTKSRWDYLVREHSDNDLLYTSSRRSRRAGHQIRSSSFSDAIPSTMVKMSELQRSASTYGCDDSATVNPGDNSTKGNSNSNRFLRMPRRQRSPTEDEIGKKSLYDRLNQSDSALLDTRLPMPSRPQRRDSRNINYYSSATSLGGRGYGERRLKRSGTYEKSNANASWSKADLRARRNEEHNRFFDIMMEPDGDAAAGRASPTTNSLSTLQSSSSSAFHESMSMLNNNNNNNSIGELLISLSDNDDDNDNDSDNSLQLSAFQESMSMLTNSNDNNDSSVGELLISLSDNDNDVDNDNDNSLLSSSSSAFQESTLIHNDSMKDLTSLLMSTKIAHHKKKKKSSSSSPPPEIDNHE</sequence>
<feature type="region of interest" description="Disordered" evidence="1">
    <location>
        <begin position="459"/>
        <end position="484"/>
    </location>
</feature>
<dbReference type="KEGG" id="fcy:FRACYDRAFT_248588"/>
<feature type="compositionally biased region" description="Polar residues" evidence="1">
    <location>
        <begin position="196"/>
        <end position="213"/>
    </location>
</feature>
<feature type="compositionally biased region" description="Polar residues" evidence="1">
    <location>
        <begin position="263"/>
        <end position="272"/>
    </location>
</feature>
<dbReference type="EMBL" id="KV784376">
    <property type="protein sequence ID" value="OEU09253.1"/>
    <property type="molecule type" value="Genomic_DNA"/>
</dbReference>
<feature type="compositionally biased region" description="Low complexity" evidence="1">
    <location>
        <begin position="16"/>
        <end position="38"/>
    </location>
</feature>
<feature type="region of interest" description="Disordered" evidence="1">
    <location>
        <begin position="190"/>
        <end position="280"/>
    </location>
</feature>
<feature type="compositionally biased region" description="Basic residues" evidence="1">
    <location>
        <begin position="462"/>
        <end position="471"/>
    </location>
</feature>